<evidence type="ECO:0000259" key="7">
    <source>
        <dbReference type="PROSITE" id="PS50113"/>
    </source>
</evidence>
<evidence type="ECO:0000256" key="3">
    <source>
        <dbReference type="ARBA" id="ARBA00022553"/>
    </source>
</evidence>
<dbReference type="InterPro" id="IPR036097">
    <property type="entry name" value="HisK_dim/P_sf"/>
</dbReference>
<evidence type="ECO:0000313" key="9">
    <source>
        <dbReference type="Proteomes" id="UP000544872"/>
    </source>
</evidence>
<dbReference type="PROSITE" id="PS50113">
    <property type="entry name" value="PAC"/>
    <property type="match status" value="1"/>
</dbReference>
<comment type="catalytic activity">
    <reaction evidence="1">
        <text>ATP + protein L-histidine = ADP + protein N-phospho-L-histidine.</text>
        <dbReference type="EC" id="2.7.13.3"/>
    </reaction>
</comment>
<dbReference type="Proteomes" id="UP000544872">
    <property type="component" value="Unassembled WGS sequence"/>
</dbReference>
<dbReference type="Pfam" id="PF01590">
    <property type="entry name" value="GAF"/>
    <property type="match status" value="1"/>
</dbReference>
<dbReference type="PANTHER" id="PTHR43065:SF47">
    <property type="match status" value="1"/>
</dbReference>
<dbReference type="InterPro" id="IPR036890">
    <property type="entry name" value="HATPase_C_sf"/>
</dbReference>
<dbReference type="SUPFAM" id="SSF55781">
    <property type="entry name" value="GAF domain-like"/>
    <property type="match status" value="1"/>
</dbReference>
<dbReference type="InterPro" id="IPR000700">
    <property type="entry name" value="PAS-assoc_C"/>
</dbReference>
<dbReference type="SMART" id="SM00086">
    <property type="entry name" value="PAC"/>
    <property type="match status" value="1"/>
</dbReference>
<dbReference type="PRINTS" id="PR00344">
    <property type="entry name" value="BCTRLSENSOR"/>
</dbReference>
<dbReference type="SUPFAM" id="SSF55785">
    <property type="entry name" value="PYP-like sensor domain (PAS domain)"/>
    <property type="match status" value="2"/>
</dbReference>
<dbReference type="PANTHER" id="PTHR43065">
    <property type="entry name" value="SENSOR HISTIDINE KINASE"/>
    <property type="match status" value="1"/>
</dbReference>
<dbReference type="SUPFAM" id="SSF55874">
    <property type="entry name" value="ATPase domain of HSP90 chaperone/DNA topoisomerase II/histidine kinase"/>
    <property type="match status" value="1"/>
</dbReference>
<evidence type="ECO:0000259" key="6">
    <source>
        <dbReference type="PROSITE" id="PS50112"/>
    </source>
</evidence>
<gene>
    <name evidence="8" type="ORF">FHS48_001007</name>
</gene>
<dbReference type="Gene3D" id="3.30.450.40">
    <property type="match status" value="1"/>
</dbReference>
<protein>
    <recommendedName>
        <fullName evidence="2">histidine kinase</fullName>
        <ecNumber evidence="2">2.7.13.3</ecNumber>
    </recommendedName>
</protein>
<dbReference type="CDD" id="cd00082">
    <property type="entry name" value="HisKA"/>
    <property type="match status" value="1"/>
</dbReference>
<dbReference type="PROSITE" id="PS50109">
    <property type="entry name" value="HIS_KIN"/>
    <property type="match status" value="1"/>
</dbReference>
<dbReference type="InterPro" id="IPR003018">
    <property type="entry name" value="GAF"/>
</dbReference>
<dbReference type="InterPro" id="IPR000014">
    <property type="entry name" value="PAS"/>
</dbReference>
<dbReference type="Pfam" id="PF02518">
    <property type="entry name" value="HATPase_c"/>
    <property type="match status" value="1"/>
</dbReference>
<sequence length="889" mass="98708">MRSPGTTAATASDVLGSPQWLEALYTSAPFAIITWDDRFQVIGWNAQAERIFGYTAAEMLGEGADRLLTPASVAKVVPRVYRILRDGAAFTSENENLTRSGRVIICRWHVTPLRDKGGRICGVASFCEDITAQREAELALARSSERNRLLMNAMQYIHRHPTITLGALTQACRSLTEIAVTALEVDRAAIWLMDETCTNLQSVDIYEPHGTGHFTEDPLRIADFPEYFERIGRGRLFVVGDVAADERLAGLRQHLFRGQSYTSQMGVPVFSEGQCIGVMVVSTLEAKPEWSSQEQMFGAYVGDVLSGLWHNDRRLAAEASLRALNESLEQQVLERTEELERQRAVLDVVVTNMTQGVTYIDSDFKVVFQNQPYSDMFAVPEHLRRPGVPVEALVRDMAETGQYGDVEVEAEIVHRMQSLQTLEPRCFLHRSPCGRIVETRRNPLPPDIGGVLTTYTDMTEIIHTQERLEAEKTRLEQVTQELQLYFALLDATFNNISQGISVFDADLRLRMCNRRFVEFLGFPEELIRPGTSLAEFFRFNAERGEYGPGDVGEQVAERMALAARMEPHHFVRNRPDGGILEVDGRPLPPGIGGFVTTYTDVTEIQRSRAELEAAKNKAEKASRALQSSLDDLRRTQADLVESEKMASLGSLVAGIAHEINTPVGIAVTATSLMQDHLNTLQAAYEGGALEESLFETFLRNGVQTVDMVSVNLRRASELISSFKRVAVDQSNGEIRPILLREYVETVLFSLQPRLRRTQVRTVVDIPETVMVRTVPGAVSQVLSNLLMNAIIHGFDDGEAAGTIRITARSLPQGRVEMVVEDDGVGVPEENLRRIMEPFFTTRRGNGGTGLGLHIVYNLVTSVLRGTINYSSAPGQGLTVVIRIPSLLSA</sequence>
<organism evidence="8 9">
    <name type="scientific">Novispirillum itersonii</name>
    <name type="common">Aquaspirillum itersonii</name>
    <dbReference type="NCBI Taxonomy" id="189"/>
    <lineage>
        <taxon>Bacteria</taxon>
        <taxon>Pseudomonadati</taxon>
        <taxon>Pseudomonadota</taxon>
        <taxon>Alphaproteobacteria</taxon>
        <taxon>Rhodospirillales</taxon>
        <taxon>Novispirillaceae</taxon>
        <taxon>Novispirillum</taxon>
    </lineage>
</organism>
<feature type="domain" description="PAS" evidence="6">
    <location>
        <begin position="17"/>
        <end position="87"/>
    </location>
</feature>
<evidence type="ECO:0000256" key="4">
    <source>
        <dbReference type="SAM" id="Coils"/>
    </source>
</evidence>
<dbReference type="EC" id="2.7.13.3" evidence="2"/>
<keyword evidence="4" id="KW-0175">Coiled coil</keyword>
<dbReference type="InterPro" id="IPR013656">
    <property type="entry name" value="PAS_4"/>
</dbReference>
<keyword evidence="9" id="KW-1185">Reference proteome</keyword>
<dbReference type="InterPro" id="IPR005467">
    <property type="entry name" value="His_kinase_dom"/>
</dbReference>
<dbReference type="Gene3D" id="3.30.450.20">
    <property type="entry name" value="PAS domain"/>
    <property type="match status" value="3"/>
</dbReference>
<proteinExistence type="predicted"/>
<accession>A0A7W9ZDY2</accession>
<dbReference type="PROSITE" id="PS50112">
    <property type="entry name" value="PAS"/>
    <property type="match status" value="1"/>
</dbReference>
<reference evidence="8 9" key="1">
    <citation type="submission" date="2020-08" db="EMBL/GenBank/DDBJ databases">
        <title>Genomic Encyclopedia of Type Strains, Phase IV (KMG-IV): sequencing the most valuable type-strain genomes for metagenomic binning, comparative biology and taxonomic classification.</title>
        <authorList>
            <person name="Goeker M."/>
        </authorList>
    </citation>
    <scope>NUCLEOTIDE SEQUENCE [LARGE SCALE GENOMIC DNA]</scope>
    <source>
        <strain evidence="8 9">DSM 11590</strain>
    </source>
</reference>
<feature type="domain" description="PAC" evidence="7">
    <location>
        <begin position="90"/>
        <end position="142"/>
    </location>
</feature>
<dbReference type="SMART" id="SM00387">
    <property type="entry name" value="HATPase_c"/>
    <property type="match status" value="1"/>
</dbReference>
<feature type="domain" description="Histidine kinase" evidence="5">
    <location>
        <begin position="654"/>
        <end position="887"/>
    </location>
</feature>
<dbReference type="InterPro" id="IPR003661">
    <property type="entry name" value="HisK_dim/P_dom"/>
</dbReference>
<evidence type="ECO:0000259" key="5">
    <source>
        <dbReference type="PROSITE" id="PS50109"/>
    </source>
</evidence>
<evidence type="ECO:0000256" key="1">
    <source>
        <dbReference type="ARBA" id="ARBA00000085"/>
    </source>
</evidence>
<dbReference type="Pfam" id="PF12860">
    <property type="entry name" value="PAS_7"/>
    <property type="match status" value="2"/>
</dbReference>
<dbReference type="AlphaFoldDB" id="A0A7W9ZDY2"/>
<dbReference type="InterPro" id="IPR001610">
    <property type="entry name" value="PAC"/>
</dbReference>
<dbReference type="SMART" id="SM00065">
    <property type="entry name" value="GAF"/>
    <property type="match status" value="1"/>
</dbReference>
<dbReference type="Gene3D" id="3.30.565.10">
    <property type="entry name" value="Histidine kinase-like ATPase, C-terminal domain"/>
    <property type="match status" value="1"/>
</dbReference>
<keyword evidence="3" id="KW-0597">Phosphoprotein</keyword>
<feature type="coiled-coil region" evidence="4">
    <location>
        <begin position="601"/>
        <end position="635"/>
    </location>
</feature>
<dbReference type="EMBL" id="JACIIX010000002">
    <property type="protein sequence ID" value="MBB6209605.1"/>
    <property type="molecule type" value="Genomic_DNA"/>
</dbReference>
<dbReference type="RefSeq" id="WP_184261994.1">
    <property type="nucleotide sequence ID" value="NZ_JACIIX010000002.1"/>
</dbReference>
<dbReference type="SUPFAM" id="SSF47384">
    <property type="entry name" value="Homodimeric domain of signal transducing histidine kinase"/>
    <property type="match status" value="1"/>
</dbReference>
<dbReference type="InterPro" id="IPR003594">
    <property type="entry name" value="HATPase_dom"/>
</dbReference>
<dbReference type="Gene3D" id="1.10.287.130">
    <property type="match status" value="1"/>
</dbReference>
<comment type="caution">
    <text evidence="8">The sequence shown here is derived from an EMBL/GenBank/DDBJ whole genome shotgun (WGS) entry which is preliminary data.</text>
</comment>
<evidence type="ECO:0000313" key="8">
    <source>
        <dbReference type="EMBL" id="MBB6209605.1"/>
    </source>
</evidence>
<dbReference type="NCBIfam" id="TIGR00229">
    <property type="entry name" value="sensory_box"/>
    <property type="match status" value="1"/>
</dbReference>
<dbReference type="Pfam" id="PF08448">
    <property type="entry name" value="PAS_4"/>
    <property type="match status" value="1"/>
</dbReference>
<dbReference type="InterPro" id="IPR004358">
    <property type="entry name" value="Sig_transdc_His_kin-like_C"/>
</dbReference>
<evidence type="ECO:0000256" key="2">
    <source>
        <dbReference type="ARBA" id="ARBA00012438"/>
    </source>
</evidence>
<dbReference type="SMART" id="SM00091">
    <property type="entry name" value="PAS"/>
    <property type="match status" value="3"/>
</dbReference>
<name>A0A7W9ZDY2_NOVIT</name>
<dbReference type="GO" id="GO:0000155">
    <property type="term" value="F:phosphorelay sensor kinase activity"/>
    <property type="evidence" value="ECO:0007669"/>
    <property type="project" value="InterPro"/>
</dbReference>
<dbReference type="InterPro" id="IPR035965">
    <property type="entry name" value="PAS-like_dom_sf"/>
</dbReference>
<dbReference type="CDD" id="cd00130">
    <property type="entry name" value="PAS"/>
    <property type="match status" value="1"/>
</dbReference>
<dbReference type="InterPro" id="IPR029016">
    <property type="entry name" value="GAF-like_dom_sf"/>
</dbReference>